<sequence length="265" mass="30318">MASLRLTIPRAGFQLHAKQLQQRLIIPSIRHASTTPPPKPRVLAQPDKFRPPSHPSRLRSKTPRYQYGADLTEEQKTKKQYPHMMPPEGSIMHWFLTNRSIHLWISLSILVSLVFGVWFSEFIHNTPYRDLLPPNSMFLSHPFSFLGRYAEVYQMHVAYVSAQTAERRKQKVDDVKKRSDYRKAHGLDQDEGIFGGWTAKEDDEVKGPGFKQEGVQMEQAGPEAAMEVVKGTGDGVVGRAGEAEETYVDFEGKTQPLRKKWFGIW</sequence>
<dbReference type="EMBL" id="CP090163">
    <property type="protein sequence ID" value="UJO11504.1"/>
    <property type="molecule type" value="Genomic_DNA"/>
</dbReference>
<reference evidence="3" key="2">
    <citation type="journal article" date="2022" name="Microb. Genom.">
        <title>A chromosome-scale genome assembly of the tomato pathogen Cladosporium fulvum reveals a compartmentalized genome architecture and the presence of a dispensable chromosome.</title>
        <authorList>
            <person name="Zaccaron A.Z."/>
            <person name="Chen L.H."/>
            <person name="Samaras A."/>
            <person name="Stergiopoulos I."/>
        </authorList>
    </citation>
    <scope>NUCLEOTIDE SEQUENCE</scope>
    <source>
        <strain evidence="3">Race5_Kim</strain>
    </source>
</reference>
<keyword evidence="2" id="KW-1133">Transmembrane helix</keyword>
<reference evidence="3" key="1">
    <citation type="submission" date="2021-12" db="EMBL/GenBank/DDBJ databases">
        <authorList>
            <person name="Zaccaron A."/>
            <person name="Stergiopoulos I."/>
        </authorList>
    </citation>
    <scope>NUCLEOTIDE SEQUENCE</scope>
    <source>
        <strain evidence="3">Race5_Kim</strain>
    </source>
</reference>
<dbReference type="GeneID" id="71979926"/>
<feature type="transmembrane region" description="Helical" evidence="2">
    <location>
        <begin position="101"/>
        <end position="119"/>
    </location>
</feature>
<evidence type="ECO:0000313" key="4">
    <source>
        <dbReference type="Proteomes" id="UP000756132"/>
    </source>
</evidence>
<dbReference type="OMA" id="WIHIWIA"/>
<proteinExistence type="predicted"/>
<keyword evidence="4" id="KW-1185">Reference proteome</keyword>
<name>A0A9Q8P372_PASFU</name>
<evidence type="ECO:0000256" key="2">
    <source>
        <dbReference type="SAM" id="Phobius"/>
    </source>
</evidence>
<dbReference type="Proteomes" id="UP000756132">
    <property type="component" value="Chromosome 1"/>
</dbReference>
<protein>
    <submittedName>
        <fullName evidence="3">Uncharacterized protein</fullName>
    </submittedName>
</protein>
<organism evidence="3 4">
    <name type="scientific">Passalora fulva</name>
    <name type="common">Tomato leaf mold</name>
    <name type="synonym">Cladosporium fulvum</name>
    <dbReference type="NCBI Taxonomy" id="5499"/>
    <lineage>
        <taxon>Eukaryota</taxon>
        <taxon>Fungi</taxon>
        <taxon>Dikarya</taxon>
        <taxon>Ascomycota</taxon>
        <taxon>Pezizomycotina</taxon>
        <taxon>Dothideomycetes</taxon>
        <taxon>Dothideomycetidae</taxon>
        <taxon>Mycosphaerellales</taxon>
        <taxon>Mycosphaerellaceae</taxon>
        <taxon>Fulvia</taxon>
    </lineage>
</organism>
<evidence type="ECO:0000313" key="3">
    <source>
        <dbReference type="EMBL" id="UJO11504.1"/>
    </source>
</evidence>
<gene>
    <name evidence="3" type="ORF">CLAFUR5_00048</name>
</gene>
<dbReference type="KEGG" id="ffu:CLAFUR5_00048"/>
<feature type="region of interest" description="Disordered" evidence="1">
    <location>
        <begin position="28"/>
        <end position="71"/>
    </location>
</feature>
<evidence type="ECO:0000256" key="1">
    <source>
        <dbReference type="SAM" id="MobiDB-lite"/>
    </source>
</evidence>
<keyword evidence="2" id="KW-0812">Transmembrane</keyword>
<dbReference type="AlphaFoldDB" id="A0A9Q8P372"/>
<dbReference type="OrthoDB" id="5397827at2759"/>
<dbReference type="RefSeq" id="XP_047755870.1">
    <property type="nucleotide sequence ID" value="XM_047899196.1"/>
</dbReference>
<keyword evidence="2" id="KW-0472">Membrane</keyword>
<accession>A0A9Q8P372</accession>